<name>A0A4R5L2U9_9BURK</name>
<dbReference type="AlphaFoldDB" id="A0A4R5L2U9"/>
<sequence>MQDLAPIRRCAVCGGEQSATPSLNGISARRQLIDDPELVAASSGLITFDASSWTMNDHLISFVTSFVVLFIPNPITENQHIKEAATFVPA</sequence>
<protein>
    <submittedName>
        <fullName evidence="1">Uncharacterized protein</fullName>
    </submittedName>
</protein>
<dbReference type="Proteomes" id="UP000295606">
    <property type="component" value="Unassembled WGS sequence"/>
</dbReference>
<organism evidence="1 2">
    <name type="scientific">Paraburkholderia guartelaensis</name>
    <dbReference type="NCBI Taxonomy" id="2546446"/>
    <lineage>
        <taxon>Bacteria</taxon>
        <taxon>Pseudomonadati</taxon>
        <taxon>Pseudomonadota</taxon>
        <taxon>Betaproteobacteria</taxon>
        <taxon>Burkholderiales</taxon>
        <taxon>Burkholderiaceae</taxon>
        <taxon>Paraburkholderia</taxon>
    </lineage>
</organism>
<dbReference type="EMBL" id="SMOD01000095">
    <property type="protein sequence ID" value="TDG01909.1"/>
    <property type="molecule type" value="Genomic_DNA"/>
</dbReference>
<dbReference type="OrthoDB" id="9837286at2"/>
<evidence type="ECO:0000313" key="1">
    <source>
        <dbReference type="EMBL" id="TDG01909.1"/>
    </source>
</evidence>
<comment type="caution">
    <text evidence="1">The sequence shown here is derived from an EMBL/GenBank/DDBJ whole genome shotgun (WGS) entry which is preliminary data.</text>
</comment>
<proteinExistence type="predicted"/>
<gene>
    <name evidence="1" type="ORF">E1N52_42545</name>
</gene>
<dbReference type="RefSeq" id="WP_133191035.1">
    <property type="nucleotide sequence ID" value="NZ_SMOD01000095.1"/>
</dbReference>
<accession>A0A4R5L2U9</accession>
<reference evidence="1 2" key="1">
    <citation type="submission" date="2019-03" db="EMBL/GenBank/DDBJ databases">
        <title>Paraburkholderia sp. isolated from native Mimosa gymnas in Guartela State Park, Brazil.</title>
        <authorList>
            <person name="Paulitsch F."/>
            <person name="Hungria M."/>
            <person name="Delamuta J.R.M."/>
            <person name="Ribeiro R.A."/>
            <person name="Dall'Agnol R."/>
            <person name="Silva J.S.B."/>
        </authorList>
    </citation>
    <scope>NUCLEOTIDE SEQUENCE [LARGE SCALE GENOMIC DNA]</scope>
    <source>
        <strain evidence="1 2">CNPSo 3008</strain>
    </source>
</reference>
<evidence type="ECO:0000313" key="2">
    <source>
        <dbReference type="Proteomes" id="UP000295606"/>
    </source>
</evidence>